<reference evidence="1" key="1">
    <citation type="submission" date="2014-09" db="EMBL/GenBank/DDBJ databases">
        <authorList>
            <person name="GOMEZ-VALERO Laura"/>
        </authorList>
    </citation>
    <scope>NUCLEOTIDE SEQUENCE</scope>
    <source>
        <strain evidence="1">ATCC33218</strain>
    </source>
</reference>
<dbReference type="EMBL" id="LN614830">
    <property type="protein sequence ID" value="CEG59623.1"/>
    <property type="molecule type" value="Genomic_DNA"/>
</dbReference>
<evidence type="ECO:0000313" key="4">
    <source>
        <dbReference type="Proteomes" id="UP000182998"/>
    </source>
</evidence>
<accession>A0A098GAY0</accession>
<dbReference type="EMBL" id="FMVN01000002">
    <property type="protein sequence ID" value="SCX95677.1"/>
    <property type="molecule type" value="Genomic_DNA"/>
</dbReference>
<evidence type="ECO:0000313" key="1">
    <source>
        <dbReference type="EMBL" id="CEG59623.1"/>
    </source>
</evidence>
<dbReference type="KEGG" id="tmc:LMI_0262"/>
<reference evidence="3" key="2">
    <citation type="submission" date="2014-09" db="EMBL/GenBank/DDBJ databases">
        <authorList>
            <person name="Gomez-Valero L."/>
        </authorList>
    </citation>
    <scope>NUCLEOTIDE SEQUENCE [LARGE SCALE GENOMIC DNA]</scope>
    <source>
        <strain evidence="3">ATCC33218</strain>
    </source>
</reference>
<protein>
    <submittedName>
        <fullName evidence="1">Uncharacterized protein</fullName>
    </submittedName>
</protein>
<proteinExistence type="predicted"/>
<dbReference type="PATRIC" id="fig|451.8.peg.586"/>
<evidence type="ECO:0000313" key="3">
    <source>
        <dbReference type="Proteomes" id="UP000032414"/>
    </source>
</evidence>
<keyword evidence="4" id="KW-1185">Reference proteome</keyword>
<dbReference type="OrthoDB" id="5657181at2"/>
<dbReference type="RefSeq" id="WP_045098180.1">
    <property type="nucleotide sequence ID" value="NZ_CP020614.1"/>
</dbReference>
<dbReference type="Proteomes" id="UP000182998">
    <property type="component" value="Unassembled WGS sequence"/>
</dbReference>
<evidence type="ECO:0000313" key="2">
    <source>
        <dbReference type="EMBL" id="SCX95677.1"/>
    </source>
</evidence>
<dbReference type="AlphaFoldDB" id="A0A098GAY0"/>
<dbReference type="Proteomes" id="UP000032414">
    <property type="component" value="Chromosome I"/>
</dbReference>
<sequence>MAHLSRKDFAKMIELAKEGYRAGKKVENNIPFLDAYKKAHLHQKREEYDAFVAYRLYDSALRQANEAGEAKEEAFAQQLGHGLKELFVIEDPVFAAIDEINQRLKQLNSIWNWFNPARADIPALEGLKQTLLTQTEGTVEEAIDRWEGAKILNDKTVRFIAHLKREYGQESMVARGEVSREVKQKLYQPFLDYILSRTSWLQKIITAIFRKKDLSEEKLAFAQTVIEDVQDCSGSYGQLIDTLKTDQETHALISEHHGKKHYNLRERRGYIERPQPSTSSENGYGLDAYYYAGRFYARQLDVREGESYNRSELAEVFQDALEVKLN</sequence>
<reference evidence="2 4" key="3">
    <citation type="submission" date="2016-10" db="EMBL/GenBank/DDBJ databases">
        <authorList>
            <person name="Varghese N."/>
            <person name="Submissions S."/>
        </authorList>
    </citation>
    <scope>NUCLEOTIDE SEQUENCE [LARGE SCALE GENOMIC DNA]</scope>
    <source>
        <strain evidence="2 4">ATCC 33218</strain>
    </source>
</reference>
<organism evidence="1 3">
    <name type="scientific">Legionella micdadei</name>
    <name type="common">Tatlockia micdadei</name>
    <dbReference type="NCBI Taxonomy" id="451"/>
    <lineage>
        <taxon>Bacteria</taxon>
        <taxon>Pseudomonadati</taxon>
        <taxon>Pseudomonadota</taxon>
        <taxon>Gammaproteobacteria</taxon>
        <taxon>Legionellales</taxon>
        <taxon>Legionellaceae</taxon>
        <taxon>Legionella</taxon>
    </lineage>
</organism>
<gene>
    <name evidence="1" type="ORF">LMI_0262</name>
    <name evidence="2" type="ORF">SAMN02982997_00493</name>
</gene>
<name>A0A098GAY0_LEGMI</name>
<dbReference type="HOGENOM" id="CLU_852410_0_0_6"/>